<keyword evidence="7" id="KW-0106">Calcium</keyword>
<evidence type="ECO:0000313" key="11">
    <source>
        <dbReference type="EMBL" id="KAF2139272.1"/>
    </source>
</evidence>
<dbReference type="GO" id="GO:0046872">
    <property type="term" value="F:metal ion binding"/>
    <property type="evidence" value="ECO:0007669"/>
    <property type="project" value="UniProtKB-KW"/>
</dbReference>
<evidence type="ECO:0000256" key="8">
    <source>
        <dbReference type="ARBA" id="ARBA00023157"/>
    </source>
</evidence>
<dbReference type="Gene3D" id="3.40.50.1820">
    <property type="entry name" value="alpha/beta hydrolase"/>
    <property type="match status" value="1"/>
</dbReference>
<dbReference type="RefSeq" id="XP_033394985.1">
    <property type="nucleotide sequence ID" value="XM_033539235.1"/>
</dbReference>
<keyword evidence="6 10" id="KW-0378">Hydrolase</keyword>
<dbReference type="SUPFAM" id="SSF53474">
    <property type="entry name" value="alpha/beta-Hydrolases"/>
    <property type="match status" value="1"/>
</dbReference>
<dbReference type="GO" id="GO:0045493">
    <property type="term" value="P:xylan catabolic process"/>
    <property type="evidence" value="ECO:0007669"/>
    <property type="project" value="UniProtKB-KW"/>
</dbReference>
<dbReference type="InterPro" id="IPR029058">
    <property type="entry name" value="AB_hydrolase_fold"/>
</dbReference>
<keyword evidence="3" id="KW-0119">Carbohydrate metabolism</keyword>
<keyword evidence="12" id="KW-1185">Reference proteome</keyword>
<dbReference type="InterPro" id="IPR011118">
    <property type="entry name" value="Tannase/feruloyl_esterase"/>
</dbReference>
<dbReference type="PANTHER" id="PTHR33938:SF15">
    <property type="entry name" value="FERULOYL ESTERASE B-RELATED"/>
    <property type="match status" value="1"/>
</dbReference>
<sequence length="543" mass="57902">MRFSSLFTTTASASAPASLLLLLLGAAAGQQQKATFEQACGQLPGALGAVVPNATVWFSSFVAGGTNLSLADNNATCTQPSQAVTADMCRVALRVPTSNRSEISMEAWLPANWTGRFLSTGNGGVGGCVAYDDLAYAAGLGFAAVGANNGHNGTSGGAFYNNADVVEDFAWRSVHTGVVLGKRIANAFYGRKHDKSYYLGCSTGGRQGFKSAQSFPDDFDGVVAGAPAIAFNNLSSWSGHFYTLTGSQDSESFVPLDMWTTIHESILAQCDDLDGAKDGIIEDPLRCEYDATALACGGAGVNASACLTPAQVTTVQGVFSNLTSPDGSLVYPRMQPGSEATDASALYAGQSFPYTNDWFRYAIYNDPAWDPAQLNASDYAAAAAKNPGDIETWNGDLEPFRARGAKILHYHGQMDGIISSENSPRYWRHVADTMGLQADQLDAFYRFFRISGMNHCEGGDGAWAVGQRVSAQASLDPEKNVLMAIVRWVEEGVPPETVTGTKWVDDDPEKGVEFTRAHCRFPKRNQYSGKGDVKDPASWECVA</sequence>
<proteinExistence type="inferred from homology"/>
<evidence type="ECO:0000256" key="5">
    <source>
        <dbReference type="ARBA" id="ARBA00022729"/>
    </source>
</evidence>
<dbReference type="AlphaFoldDB" id="A0A6A6B544"/>
<comment type="similarity">
    <text evidence="1 10">Belongs to the tannase family.</text>
</comment>
<keyword evidence="8" id="KW-1015">Disulfide bond</keyword>
<organism evidence="11 12">
    <name type="scientific">Aplosporella prunicola CBS 121167</name>
    <dbReference type="NCBI Taxonomy" id="1176127"/>
    <lineage>
        <taxon>Eukaryota</taxon>
        <taxon>Fungi</taxon>
        <taxon>Dikarya</taxon>
        <taxon>Ascomycota</taxon>
        <taxon>Pezizomycotina</taxon>
        <taxon>Dothideomycetes</taxon>
        <taxon>Dothideomycetes incertae sedis</taxon>
        <taxon>Botryosphaeriales</taxon>
        <taxon>Aplosporellaceae</taxon>
        <taxon>Aplosporella</taxon>
    </lineage>
</organism>
<feature type="signal peptide" evidence="10">
    <location>
        <begin position="1"/>
        <end position="29"/>
    </location>
</feature>
<dbReference type="Pfam" id="PF07519">
    <property type="entry name" value="Tannase"/>
    <property type="match status" value="1"/>
</dbReference>
<keyword evidence="4" id="KW-0479">Metal-binding</keyword>
<evidence type="ECO:0000256" key="9">
    <source>
        <dbReference type="ARBA" id="ARBA00034075"/>
    </source>
</evidence>
<keyword evidence="3" id="KW-0624">Polysaccharide degradation</keyword>
<keyword evidence="3" id="KW-0858">Xylan degradation</keyword>
<evidence type="ECO:0000256" key="2">
    <source>
        <dbReference type="ARBA" id="ARBA00022487"/>
    </source>
</evidence>
<evidence type="ECO:0000256" key="4">
    <source>
        <dbReference type="ARBA" id="ARBA00022723"/>
    </source>
</evidence>
<evidence type="ECO:0000256" key="1">
    <source>
        <dbReference type="ARBA" id="ARBA00006249"/>
    </source>
</evidence>
<dbReference type="GO" id="GO:0030600">
    <property type="term" value="F:feruloyl esterase activity"/>
    <property type="evidence" value="ECO:0007669"/>
    <property type="project" value="UniProtKB-EC"/>
</dbReference>
<keyword evidence="5 10" id="KW-0732">Signal</keyword>
<keyword evidence="2" id="KW-0719">Serine esterase</keyword>
<gene>
    <name evidence="11" type="ORF">K452DRAFT_275434</name>
</gene>
<dbReference type="PANTHER" id="PTHR33938">
    <property type="entry name" value="FERULOYL ESTERASE B-RELATED"/>
    <property type="match status" value="1"/>
</dbReference>
<name>A0A6A6B544_9PEZI</name>
<dbReference type="Proteomes" id="UP000799438">
    <property type="component" value="Unassembled WGS sequence"/>
</dbReference>
<dbReference type="GeneID" id="54296731"/>
<dbReference type="EC" id="3.1.1.-" evidence="10"/>
<evidence type="ECO:0000313" key="12">
    <source>
        <dbReference type="Proteomes" id="UP000799438"/>
    </source>
</evidence>
<reference evidence="11" key="1">
    <citation type="journal article" date="2020" name="Stud. Mycol.">
        <title>101 Dothideomycetes genomes: a test case for predicting lifestyles and emergence of pathogens.</title>
        <authorList>
            <person name="Haridas S."/>
            <person name="Albert R."/>
            <person name="Binder M."/>
            <person name="Bloem J."/>
            <person name="Labutti K."/>
            <person name="Salamov A."/>
            <person name="Andreopoulos B."/>
            <person name="Baker S."/>
            <person name="Barry K."/>
            <person name="Bills G."/>
            <person name="Bluhm B."/>
            <person name="Cannon C."/>
            <person name="Castanera R."/>
            <person name="Culley D."/>
            <person name="Daum C."/>
            <person name="Ezra D."/>
            <person name="Gonzalez J."/>
            <person name="Henrissat B."/>
            <person name="Kuo A."/>
            <person name="Liang C."/>
            <person name="Lipzen A."/>
            <person name="Lutzoni F."/>
            <person name="Magnuson J."/>
            <person name="Mondo S."/>
            <person name="Nolan M."/>
            <person name="Ohm R."/>
            <person name="Pangilinan J."/>
            <person name="Park H.-J."/>
            <person name="Ramirez L."/>
            <person name="Alfaro M."/>
            <person name="Sun H."/>
            <person name="Tritt A."/>
            <person name="Yoshinaga Y."/>
            <person name="Zwiers L.-H."/>
            <person name="Turgeon B."/>
            <person name="Goodwin S."/>
            <person name="Spatafora J."/>
            <person name="Crous P."/>
            <person name="Grigoriev I."/>
        </authorList>
    </citation>
    <scope>NUCLEOTIDE SEQUENCE</scope>
    <source>
        <strain evidence="11">CBS 121167</strain>
    </source>
</reference>
<dbReference type="OrthoDB" id="3039123at2759"/>
<comment type="catalytic activity">
    <reaction evidence="9">
        <text>feruloyl-polysaccharide + H2O = ferulate + polysaccharide.</text>
        <dbReference type="EC" id="3.1.1.73"/>
    </reaction>
</comment>
<protein>
    <recommendedName>
        <fullName evidence="10">Carboxylic ester hydrolase</fullName>
        <ecNumber evidence="10">3.1.1.-</ecNumber>
    </recommendedName>
</protein>
<dbReference type="EMBL" id="ML995493">
    <property type="protein sequence ID" value="KAF2139272.1"/>
    <property type="molecule type" value="Genomic_DNA"/>
</dbReference>
<accession>A0A6A6B544</accession>
<evidence type="ECO:0000256" key="10">
    <source>
        <dbReference type="RuleBase" id="RU361238"/>
    </source>
</evidence>
<evidence type="ECO:0000256" key="7">
    <source>
        <dbReference type="ARBA" id="ARBA00022837"/>
    </source>
</evidence>
<feature type="chain" id="PRO_5025718882" description="Carboxylic ester hydrolase" evidence="10">
    <location>
        <begin position="30"/>
        <end position="543"/>
    </location>
</feature>
<evidence type="ECO:0000256" key="3">
    <source>
        <dbReference type="ARBA" id="ARBA00022651"/>
    </source>
</evidence>
<evidence type="ECO:0000256" key="6">
    <source>
        <dbReference type="ARBA" id="ARBA00022801"/>
    </source>
</evidence>